<evidence type="ECO:0000256" key="6">
    <source>
        <dbReference type="ARBA" id="ARBA00022448"/>
    </source>
</evidence>
<dbReference type="InterPro" id="IPR008731">
    <property type="entry name" value="PTS_EIN"/>
</dbReference>
<dbReference type="InterPro" id="IPR006318">
    <property type="entry name" value="PTS_EI-like"/>
</dbReference>
<dbReference type="EC" id="2.7.3.9" evidence="5"/>
<evidence type="ECO:0000256" key="3">
    <source>
        <dbReference type="ARBA" id="ARBA00004496"/>
    </source>
</evidence>
<dbReference type="Pfam" id="PF02896">
    <property type="entry name" value="PEP-utilizers_C"/>
    <property type="match status" value="1"/>
</dbReference>
<dbReference type="Gene3D" id="3.50.30.10">
    <property type="entry name" value="Phosphohistidine domain"/>
    <property type="match status" value="1"/>
</dbReference>
<dbReference type="SUPFAM" id="SSF55781">
    <property type="entry name" value="GAF domain-like"/>
    <property type="match status" value="1"/>
</dbReference>
<evidence type="ECO:0000256" key="9">
    <source>
        <dbReference type="ARBA" id="ARBA00022679"/>
    </source>
</evidence>
<keyword evidence="9" id="KW-0808">Transferase</keyword>
<proteinExistence type="inferred from homology"/>
<accession>A0A1T5CMB5</accession>
<dbReference type="GO" id="GO:0008965">
    <property type="term" value="F:phosphoenolpyruvate-protein phosphotransferase activity"/>
    <property type="evidence" value="ECO:0007669"/>
    <property type="project" value="UniProtKB-EC"/>
</dbReference>
<dbReference type="PANTHER" id="PTHR46244:SF6">
    <property type="entry name" value="PHOSPHOENOLPYRUVATE-PROTEIN PHOSPHOTRANSFERASE"/>
    <property type="match status" value="1"/>
</dbReference>
<dbReference type="Pfam" id="PF00391">
    <property type="entry name" value="PEP-utilizers"/>
    <property type="match status" value="1"/>
</dbReference>
<evidence type="ECO:0000256" key="8">
    <source>
        <dbReference type="ARBA" id="ARBA00022597"/>
    </source>
</evidence>
<evidence type="ECO:0000256" key="10">
    <source>
        <dbReference type="ARBA" id="ARBA00022683"/>
    </source>
</evidence>
<dbReference type="GO" id="GO:0016301">
    <property type="term" value="F:kinase activity"/>
    <property type="evidence" value="ECO:0007669"/>
    <property type="project" value="UniProtKB-KW"/>
</dbReference>
<dbReference type="SUPFAM" id="SSF47831">
    <property type="entry name" value="Enzyme I of the PEP:sugar phosphotransferase system HPr-binding (sub)domain"/>
    <property type="match status" value="1"/>
</dbReference>
<dbReference type="InterPro" id="IPR023151">
    <property type="entry name" value="PEP_util_CS"/>
</dbReference>
<reference evidence="16" key="1">
    <citation type="submission" date="2017-02" db="EMBL/GenBank/DDBJ databases">
        <authorList>
            <person name="Varghese N."/>
            <person name="Submissions S."/>
        </authorList>
    </citation>
    <scope>NUCLEOTIDE SEQUENCE [LARGE SCALE GENOMIC DNA]</scope>
    <source>
        <strain evidence="16">UM2</strain>
    </source>
</reference>
<dbReference type="InterPro" id="IPR029016">
    <property type="entry name" value="GAF-like_dom_sf"/>
</dbReference>
<dbReference type="InterPro" id="IPR015813">
    <property type="entry name" value="Pyrv/PenolPyrv_kinase-like_dom"/>
</dbReference>
<evidence type="ECO:0000256" key="11">
    <source>
        <dbReference type="ARBA" id="ARBA00022723"/>
    </source>
</evidence>
<keyword evidence="6" id="KW-0813">Transport</keyword>
<dbReference type="GO" id="GO:0005737">
    <property type="term" value="C:cytoplasm"/>
    <property type="evidence" value="ECO:0007669"/>
    <property type="project" value="UniProtKB-SubCell"/>
</dbReference>
<dbReference type="InterPro" id="IPR003018">
    <property type="entry name" value="GAF"/>
</dbReference>
<dbReference type="EMBL" id="FUYM01000004">
    <property type="protein sequence ID" value="SKB60473.1"/>
    <property type="molecule type" value="Genomic_DNA"/>
</dbReference>
<protein>
    <recommendedName>
        <fullName evidence="5">phosphoenolpyruvate--protein phosphotransferase</fullName>
        <ecNumber evidence="5">2.7.3.9</ecNumber>
    </recommendedName>
</protein>
<keyword evidence="12" id="KW-0418">Kinase</keyword>
<dbReference type="InterPro" id="IPR000121">
    <property type="entry name" value="PEP_util_C"/>
</dbReference>
<dbReference type="GO" id="GO:0046872">
    <property type="term" value="F:metal ion binding"/>
    <property type="evidence" value="ECO:0007669"/>
    <property type="project" value="UniProtKB-KW"/>
</dbReference>
<evidence type="ECO:0000256" key="4">
    <source>
        <dbReference type="ARBA" id="ARBA00007837"/>
    </source>
</evidence>
<dbReference type="PRINTS" id="PR01736">
    <property type="entry name" value="PHPHTRNFRASE"/>
</dbReference>
<comment type="cofactor">
    <cofactor evidence="2">
        <name>Mg(2+)</name>
        <dbReference type="ChEBI" id="CHEBI:18420"/>
    </cofactor>
</comment>
<dbReference type="PANTHER" id="PTHR46244">
    <property type="entry name" value="PHOSPHOENOLPYRUVATE-PROTEIN PHOSPHOTRANSFERASE"/>
    <property type="match status" value="1"/>
</dbReference>
<dbReference type="SUPFAM" id="SSF52009">
    <property type="entry name" value="Phosphohistidine domain"/>
    <property type="match status" value="1"/>
</dbReference>
<gene>
    <name evidence="15" type="ORF">SAMN06295920_104151</name>
</gene>
<dbReference type="Pfam" id="PF05524">
    <property type="entry name" value="PEP-utilisers_N"/>
    <property type="match status" value="1"/>
</dbReference>
<organism evidence="15 16">
    <name type="scientific">Rhizorhabdus histidinilytica</name>
    <dbReference type="NCBI Taxonomy" id="439228"/>
    <lineage>
        <taxon>Bacteria</taxon>
        <taxon>Pseudomonadati</taxon>
        <taxon>Pseudomonadota</taxon>
        <taxon>Alphaproteobacteria</taxon>
        <taxon>Sphingomonadales</taxon>
        <taxon>Sphingomonadaceae</taxon>
        <taxon>Rhizorhabdus</taxon>
    </lineage>
</organism>
<dbReference type="InterPro" id="IPR036637">
    <property type="entry name" value="Phosphohistidine_dom_sf"/>
</dbReference>
<comment type="catalytic activity">
    <reaction evidence="1">
        <text>L-histidyl-[protein] + phosphoenolpyruvate = N(pros)-phospho-L-histidyl-[protein] + pyruvate</text>
        <dbReference type="Rhea" id="RHEA:23880"/>
        <dbReference type="Rhea" id="RHEA-COMP:9745"/>
        <dbReference type="Rhea" id="RHEA-COMP:9746"/>
        <dbReference type="ChEBI" id="CHEBI:15361"/>
        <dbReference type="ChEBI" id="CHEBI:29979"/>
        <dbReference type="ChEBI" id="CHEBI:58702"/>
        <dbReference type="ChEBI" id="CHEBI:64837"/>
        <dbReference type="EC" id="2.7.3.9"/>
    </reaction>
</comment>
<dbReference type="Gene3D" id="3.30.450.40">
    <property type="match status" value="1"/>
</dbReference>
<comment type="subcellular location">
    <subcellularLocation>
        <location evidence="3">Cytoplasm</location>
    </subcellularLocation>
</comment>
<dbReference type="SMART" id="SM00065">
    <property type="entry name" value="GAF"/>
    <property type="match status" value="1"/>
</dbReference>
<dbReference type="STRING" id="439228.SAMN06295920_104151"/>
<dbReference type="GO" id="GO:0009401">
    <property type="term" value="P:phosphoenolpyruvate-dependent sugar phosphotransferase system"/>
    <property type="evidence" value="ECO:0007669"/>
    <property type="project" value="UniProtKB-KW"/>
</dbReference>
<dbReference type="InterPro" id="IPR040442">
    <property type="entry name" value="Pyrv_kinase-like_dom_sf"/>
</dbReference>
<evidence type="ECO:0000256" key="2">
    <source>
        <dbReference type="ARBA" id="ARBA00001946"/>
    </source>
</evidence>
<keyword evidence="11" id="KW-0479">Metal-binding</keyword>
<evidence type="ECO:0000256" key="7">
    <source>
        <dbReference type="ARBA" id="ARBA00022490"/>
    </source>
</evidence>
<dbReference type="InterPro" id="IPR050499">
    <property type="entry name" value="PEP-utilizing_PTS_enzyme"/>
</dbReference>
<dbReference type="Pfam" id="PF01590">
    <property type="entry name" value="GAF"/>
    <property type="match status" value="1"/>
</dbReference>
<dbReference type="Gene3D" id="1.10.274.10">
    <property type="entry name" value="PtsI, HPr-binding domain"/>
    <property type="match status" value="1"/>
</dbReference>
<dbReference type="SUPFAM" id="SSF51621">
    <property type="entry name" value="Phosphoenolpyruvate/pyruvate domain"/>
    <property type="match status" value="1"/>
</dbReference>
<name>A0A1T5CMB5_9SPHN</name>
<dbReference type="InterPro" id="IPR008279">
    <property type="entry name" value="PEP-util_enz_mobile_dom"/>
</dbReference>
<evidence type="ECO:0000256" key="12">
    <source>
        <dbReference type="ARBA" id="ARBA00022777"/>
    </source>
</evidence>
<feature type="domain" description="GAF" evidence="14">
    <location>
        <begin position="43"/>
        <end position="188"/>
    </location>
</feature>
<dbReference type="NCBIfam" id="TIGR01417">
    <property type="entry name" value="PTS_I_fam"/>
    <property type="match status" value="1"/>
</dbReference>
<evidence type="ECO:0000256" key="13">
    <source>
        <dbReference type="ARBA" id="ARBA00022842"/>
    </source>
</evidence>
<evidence type="ECO:0000259" key="14">
    <source>
        <dbReference type="SMART" id="SM00065"/>
    </source>
</evidence>
<evidence type="ECO:0000256" key="5">
    <source>
        <dbReference type="ARBA" id="ARBA00012232"/>
    </source>
</evidence>
<keyword evidence="7" id="KW-0963">Cytoplasm</keyword>
<dbReference type="AlphaFoldDB" id="A0A1T5CMB5"/>
<keyword evidence="13" id="KW-0460">Magnesium</keyword>
<dbReference type="InterPro" id="IPR036618">
    <property type="entry name" value="PtsI_HPr-bd_sf"/>
</dbReference>
<evidence type="ECO:0000313" key="16">
    <source>
        <dbReference type="Proteomes" id="UP000189818"/>
    </source>
</evidence>
<dbReference type="PROSITE" id="PS00742">
    <property type="entry name" value="PEP_ENZYMES_2"/>
    <property type="match status" value="1"/>
</dbReference>
<keyword evidence="8" id="KW-0762">Sugar transport</keyword>
<comment type="similarity">
    <text evidence="4">Belongs to the PEP-utilizing enzyme family.</text>
</comment>
<keyword evidence="16" id="KW-1185">Reference proteome</keyword>
<dbReference type="Gene3D" id="3.20.20.60">
    <property type="entry name" value="Phosphoenolpyruvate-binding domains"/>
    <property type="match status" value="1"/>
</dbReference>
<sequence length="776" mass="85105">MDSIVGILPLFLIAGEAMAPLTATSAAREILTRLHDVMASRSAAQTKLNQVVQIIGEALDTEVCSVYLLRDGALELFATRGLKQGAVHVTKLALGEGLVGTIAQNVETLNLDEATSHPDFAYKPETGEELFHSFAGVPIVRRERAVGVLAVQHRDQRRFDDVEIEALQTVAMVLAELIAGAGLIDEGAPGSKGTRDNGAVRLAGLRLVEGMARGRAVFHQPRIEIEHTVAEDIEVERHRVISAFAKMRDQIERMTREADFGAGGEHQDVLAMYKMFAYDEGWIRRINEAIDSGLTAEAAIERVQQRTRMRMREIGDPLLADRMHDLEDLSNRLLRIVSGQLGTAAQLGLRHDSILIARNLGPAELLEYDRRRLKGVVLEEGSLTAHVTIVARAMGVPVLGRVKDVRRMIGEGDTLLLDGTAGSVIVRPSTSMEEAFEAKMMVGQKRRAEFAAMRDLPARTRDDLRIELMVNAGLRDDMAALDVTGADGIGLFRTEFQFLVSATLPQRERQLRLYRDVLDAAGDRPVTFRTVDIGGDKALPYLKTGEDADEENPALGWRAIRLGLERDALMKVQARALIEAAAGRTLNVMFPMVSEPWEFEEAVELFEAQRKWIHDHGRGVPNGIRYGTMLEVPALAESLDMLLPKLDFLSIGTNDLTQFLFAADRANPKLAERYDWLSPAILRFIGRVTRQARAAGVPVGVCGEMGGRPLEAMALIGLGIDRLSITPAAVGPVKAMIRSLDAKALRDVMDSFLSRPLRSLRGDLAAWAESNGVAVA</sequence>
<evidence type="ECO:0000256" key="1">
    <source>
        <dbReference type="ARBA" id="ARBA00000683"/>
    </source>
</evidence>
<dbReference type="Proteomes" id="UP000189818">
    <property type="component" value="Unassembled WGS sequence"/>
</dbReference>
<evidence type="ECO:0000313" key="15">
    <source>
        <dbReference type="EMBL" id="SKB60473.1"/>
    </source>
</evidence>
<keyword evidence="10" id="KW-0598">Phosphotransferase system</keyword>